<name>A0AAD9PIM7_9APIC</name>
<dbReference type="InterPro" id="IPR011992">
    <property type="entry name" value="EF-hand-dom_pair"/>
</dbReference>
<dbReference type="Gene3D" id="3.30.810.10">
    <property type="entry name" value="2-Layer Sandwich"/>
    <property type="match status" value="1"/>
</dbReference>
<dbReference type="GO" id="GO:0005524">
    <property type="term" value="F:ATP binding"/>
    <property type="evidence" value="ECO:0007669"/>
    <property type="project" value="UniProtKB-UniRule"/>
</dbReference>
<dbReference type="PANTHER" id="PTHR23086">
    <property type="entry name" value="PHOSPHATIDYLINOSITOL-4-PHOSPHATE 5-KINASE"/>
    <property type="match status" value="1"/>
</dbReference>
<dbReference type="InterPro" id="IPR027484">
    <property type="entry name" value="PInositol-4-P-5-kinase_N"/>
</dbReference>
<keyword evidence="1" id="KW-0106">Calcium</keyword>
<keyword evidence="7" id="KW-1185">Reference proteome</keyword>
<dbReference type="Gene3D" id="1.10.238.10">
    <property type="entry name" value="EF-hand"/>
    <property type="match status" value="1"/>
</dbReference>
<organism evidence="6 7">
    <name type="scientific">Babesia duncani</name>
    <dbReference type="NCBI Taxonomy" id="323732"/>
    <lineage>
        <taxon>Eukaryota</taxon>
        <taxon>Sar</taxon>
        <taxon>Alveolata</taxon>
        <taxon>Apicomplexa</taxon>
        <taxon>Aconoidasida</taxon>
        <taxon>Piroplasmida</taxon>
        <taxon>Babesiidae</taxon>
        <taxon>Babesia</taxon>
    </lineage>
</organism>
<dbReference type="KEGG" id="bdw:94337382"/>
<dbReference type="EMBL" id="JALLKP010000004">
    <property type="protein sequence ID" value="KAK2195409.1"/>
    <property type="molecule type" value="Genomic_DNA"/>
</dbReference>
<accession>A0AAD9PIM7</accession>
<feature type="domain" description="PIPK" evidence="5">
    <location>
        <begin position="355"/>
        <end position="703"/>
    </location>
</feature>
<dbReference type="SUPFAM" id="SSF47473">
    <property type="entry name" value="EF-hand"/>
    <property type="match status" value="1"/>
</dbReference>
<dbReference type="PANTHER" id="PTHR23086:SF8">
    <property type="entry name" value="PHOSPHATIDYLINOSITOL 5-PHOSPHATE 4-KINASE, ISOFORM A"/>
    <property type="match status" value="1"/>
</dbReference>
<keyword evidence="2" id="KW-0418">Kinase</keyword>
<protein>
    <submittedName>
        <fullName evidence="6">Bifunctional Phosphatidylinositol-4-phosphate 5-kinase</fullName>
    </submittedName>
</protein>
<evidence type="ECO:0000256" key="1">
    <source>
        <dbReference type="ARBA" id="ARBA00022837"/>
    </source>
</evidence>
<evidence type="ECO:0000259" key="5">
    <source>
        <dbReference type="PROSITE" id="PS51455"/>
    </source>
</evidence>
<dbReference type="InterPro" id="IPR023610">
    <property type="entry name" value="PInositol-4/5-P-5/4-kinase"/>
</dbReference>
<dbReference type="GO" id="GO:0005886">
    <property type="term" value="C:plasma membrane"/>
    <property type="evidence" value="ECO:0007669"/>
    <property type="project" value="TreeGrafter"/>
</dbReference>
<dbReference type="Pfam" id="PF01504">
    <property type="entry name" value="PIP5K"/>
    <property type="match status" value="2"/>
</dbReference>
<dbReference type="SMART" id="SM00330">
    <property type="entry name" value="PIPKc"/>
    <property type="match status" value="1"/>
</dbReference>
<feature type="domain" description="EF-hand" evidence="4">
    <location>
        <begin position="67"/>
        <end position="102"/>
    </location>
</feature>
<dbReference type="AlphaFoldDB" id="A0AAD9PIM7"/>
<dbReference type="InterPro" id="IPR002048">
    <property type="entry name" value="EF_hand_dom"/>
</dbReference>
<feature type="compositionally biased region" description="Basic and acidic residues" evidence="3">
    <location>
        <begin position="248"/>
        <end position="261"/>
    </location>
</feature>
<dbReference type="RefSeq" id="XP_067802252.1">
    <property type="nucleotide sequence ID" value="XM_067948101.1"/>
</dbReference>
<comment type="caution">
    <text evidence="6">The sequence shown here is derived from an EMBL/GenBank/DDBJ whole genome shotgun (WGS) entry which is preliminary data.</text>
</comment>
<dbReference type="PROSITE" id="PS00018">
    <property type="entry name" value="EF_HAND_1"/>
    <property type="match status" value="1"/>
</dbReference>
<evidence type="ECO:0000313" key="6">
    <source>
        <dbReference type="EMBL" id="KAK2195409.1"/>
    </source>
</evidence>
<dbReference type="Proteomes" id="UP001214638">
    <property type="component" value="Unassembled WGS sequence"/>
</dbReference>
<evidence type="ECO:0000256" key="3">
    <source>
        <dbReference type="SAM" id="MobiDB-lite"/>
    </source>
</evidence>
<dbReference type="GO" id="GO:0005509">
    <property type="term" value="F:calcium ion binding"/>
    <property type="evidence" value="ECO:0007669"/>
    <property type="project" value="InterPro"/>
</dbReference>
<proteinExistence type="predicted"/>
<dbReference type="PROSITE" id="PS51455">
    <property type="entry name" value="PIPK"/>
    <property type="match status" value="1"/>
</dbReference>
<keyword evidence="2" id="KW-0808">Transferase</keyword>
<evidence type="ECO:0000313" key="7">
    <source>
        <dbReference type="Proteomes" id="UP001214638"/>
    </source>
</evidence>
<sequence>MEAGFCGLVRRNLPARVSADFIATLQATLECSKSEIQQIYTRFRYLAPAGYLNLERFCLSLGLLGSFGRILAERIFLAFDSDDDGMLNFIEFAGSILTMLKGSKEQRLDLSFRIMAMRNVDYGITLQAFEDVISDVTTVQSLLIGHCPKFPQKDEIAKVFYQVASQAPDGNWRITRQDFENATSTNATFLSMLGASPFLCAIETCMGDYKRLCTRAPSLTSTIIDAFKYINKSNLSKRHDARKSGHSSMDHGPDPHKRFKRGDAVHFGHERWEDVINMMIGLGLAARRVYGWEEQPLEDEHFQQSISFGISETLLARVQCPLATTHAQDDRARLAQSSKTDENLTRQTPENDNLTNHVMPQKTNKTPRSSLLLHVHDTGKEGRQLVKVPGDKKEWSAAEIQAALSRVISEPKHADVVFKEYAPLVFKRIRTMVGLTERLYLESIGPEQLVGNLVLGNLSTMSELVSQGKSGALFYYTVNGRLILKSITKQCAKFIQSWLQDYYKHLLQHPKTLLTLFYGLFSLKYPHDRFKTYFVVMNNVFYSKVPIHLRFDIKGSWVGRKLPESERQDHTVALKDVDLDEYGESFDLGTRASGFYEAIKCDVAFLQESQILDYSLLLGIHNIQQTDSAYWANLEQQDYRCVVNASSTKVYYFCIIDVLTSWNVRKRLERLWRGISTLNNPGVSCVHPQRYAQRFLESLARHFMPSCKD</sequence>
<dbReference type="CDD" id="cd00139">
    <property type="entry name" value="PIPKc"/>
    <property type="match status" value="1"/>
</dbReference>
<evidence type="ECO:0000256" key="2">
    <source>
        <dbReference type="PROSITE-ProRule" id="PRU00781"/>
    </source>
</evidence>
<feature type="compositionally biased region" description="Basic and acidic residues" evidence="3">
    <location>
        <begin position="327"/>
        <end position="344"/>
    </location>
</feature>
<dbReference type="Gene3D" id="3.30.800.10">
    <property type="entry name" value="Phosphatidylinositol Phosphate Kinase II Beta"/>
    <property type="match status" value="1"/>
</dbReference>
<reference evidence="6" key="1">
    <citation type="journal article" date="2023" name="Nat. Microbiol.">
        <title>Babesia duncani multi-omics identifies virulence factors and drug targets.</title>
        <authorList>
            <person name="Singh P."/>
            <person name="Lonardi S."/>
            <person name="Liang Q."/>
            <person name="Vydyam P."/>
            <person name="Khabirova E."/>
            <person name="Fang T."/>
            <person name="Gihaz S."/>
            <person name="Thekkiniath J."/>
            <person name="Munshi M."/>
            <person name="Abel S."/>
            <person name="Ciampossin L."/>
            <person name="Batugedara G."/>
            <person name="Gupta M."/>
            <person name="Lu X.M."/>
            <person name="Lenz T."/>
            <person name="Chakravarty S."/>
            <person name="Cornillot E."/>
            <person name="Hu Y."/>
            <person name="Ma W."/>
            <person name="Gonzalez L.M."/>
            <person name="Sanchez S."/>
            <person name="Estrada K."/>
            <person name="Sanchez-Flores A."/>
            <person name="Montero E."/>
            <person name="Harb O.S."/>
            <person name="Le Roch K.G."/>
            <person name="Mamoun C.B."/>
        </authorList>
    </citation>
    <scope>NUCLEOTIDE SEQUENCE</scope>
    <source>
        <strain evidence="6">WA1</strain>
    </source>
</reference>
<dbReference type="GeneID" id="94337382"/>
<dbReference type="GO" id="GO:0046854">
    <property type="term" value="P:phosphatidylinositol phosphate biosynthetic process"/>
    <property type="evidence" value="ECO:0007669"/>
    <property type="project" value="TreeGrafter"/>
</dbReference>
<feature type="compositionally biased region" description="Polar residues" evidence="3">
    <location>
        <begin position="345"/>
        <end position="367"/>
    </location>
</feature>
<keyword evidence="2" id="KW-0067">ATP-binding</keyword>
<dbReference type="SUPFAM" id="SSF56104">
    <property type="entry name" value="SAICAR synthase-like"/>
    <property type="match status" value="1"/>
</dbReference>
<dbReference type="InterPro" id="IPR002498">
    <property type="entry name" value="PInositol-4-P-4/5-kinase_core"/>
</dbReference>
<dbReference type="InterPro" id="IPR027483">
    <property type="entry name" value="PInositol-4-P-4/5-kinase_C_sf"/>
</dbReference>
<feature type="region of interest" description="Disordered" evidence="3">
    <location>
        <begin position="237"/>
        <end position="261"/>
    </location>
</feature>
<dbReference type="InterPro" id="IPR018247">
    <property type="entry name" value="EF_Hand_1_Ca_BS"/>
</dbReference>
<feature type="region of interest" description="Disordered" evidence="3">
    <location>
        <begin position="326"/>
        <end position="367"/>
    </location>
</feature>
<keyword evidence="2" id="KW-0547">Nucleotide-binding</keyword>
<dbReference type="GO" id="GO:0016308">
    <property type="term" value="F:1-phosphatidylinositol-4-phosphate 5-kinase activity"/>
    <property type="evidence" value="ECO:0007669"/>
    <property type="project" value="TreeGrafter"/>
</dbReference>
<evidence type="ECO:0000259" key="4">
    <source>
        <dbReference type="PROSITE" id="PS50222"/>
    </source>
</evidence>
<dbReference type="PROSITE" id="PS50222">
    <property type="entry name" value="EF_HAND_2"/>
    <property type="match status" value="1"/>
</dbReference>
<gene>
    <name evidence="6" type="ORF">BdWA1_003085</name>
</gene>